<keyword evidence="8" id="KW-1185">Reference proteome</keyword>
<dbReference type="InterPro" id="IPR003313">
    <property type="entry name" value="AraC-bd"/>
</dbReference>
<evidence type="ECO:0000256" key="2">
    <source>
        <dbReference type="ARBA" id="ARBA00023125"/>
    </source>
</evidence>
<dbReference type="SUPFAM" id="SSF51215">
    <property type="entry name" value="Regulatory protein AraC"/>
    <property type="match status" value="1"/>
</dbReference>
<dbReference type="InterPro" id="IPR050204">
    <property type="entry name" value="AraC_XylS_family_regulators"/>
</dbReference>
<evidence type="ECO:0000256" key="5">
    <source>
        <dbReference type="SAM" id="MobiDB-lite"/>
    </source>
</evidence>
<dbReference type="SMART" id="SM00342">
    <property type="entry name" value="HTH_ARAC"/>
    <property type="match status" value="1"/>
</dbReference>
<dbReference type="InterPro" id="IPR009057">
    <property type="entry name" value="Homeodomain-like_sf"/>
</dbReference>
<dbReference type="InterPro" id="IPR018062">
    <property type="entry name" value="HTH_AraC-typ_CS"/>
</dbReference>
<dbReference type="InterPro" id="IPR018060">
    <property type="entry name" value="HTH_AraC"/>
</dbReference>
<dbReference type="SUPFAM" id="SSF46689">
    <property type="entry name" value="Homeodomain-like"/>
    <property type="match status" value="2"/>
</dbReference>
<dbReference type="PROSITE" id="PS01124">
    <property type="entry name" value="HTH_ARAC_FAMILY_2"/>
    <property type="match status" value="1"/>
</dbReference>
<dbReference type="Pfam" id="PF12833">
    <property type="entry name" value="HTH_18"/>
    <property type="match status" value="1"/>
</dbReference>
<dbReference type="Pfam" id="PF02311">
    <property type="entry name" value="AraC_binding"/>
    <property type="match status" value="1"/>
</dbReference>
<dbReference type="PROSITE" id="PS00041">
    <property type="entry name" value="HTH_ARAC_FAMILY_1"/>
    <property type="match status" value="1"/>
</dbReference>
<evidence type="ECO:0000256" key="1">
    <source>
        <dbReference type="ARBA" id="ARBA00023015"/>
    </source>
</evidence>
<evidence type="ECO:0000256" key="3">
    <source>
        <dbReference type="ARBA" id="ARBA00023159"/>
    </source>
</evidence>
<evidence type="ECO:0000313" key="8">
    <source>
        <dbReference type="Proteomes" id="UP001339911"/>
    </source>
</evidence>
<evidence type="ECO:0000256" key="4">
    <source>
        <dbReference type="ARBA" id="ARBA00023163"/>
    </source>
</evidence>
<keyword evidence="2" id="KW-0238">DNA-binding</keyword>
<feature type="compositionally biased region" description="Pro residues" evidence="5">
    <location>
        <begin position="287"/>
        <end position="300"/>
    </location>
</feature>
<proteinExistence type="predicted"/>
<name>A0ABU7SF73_9ACTN</name>
<keyword evidence="1" id="KW-0805">Transcription regulation</keyword>
<accession>A0ABU7SF73</accession>
<dbReference type="InterPro" id="IPR014710">
    <property type="entry name" value="RmlC-like_jellyroll"/>
</dbReference>
<dbReference type="Gene3D" id="1.10.10.60">
    <property type="entry name" value="Homeodomain-like"/>
    <property type="match status" value="2"/>
</dbReference>
<sequence>MTRLLDRYMIDGLVADGLVPGGSGVQVMRPDLRDVPAHWHDYYELGYVLDGTARHVVNGVSRPLRPGGVFLLTPTDFHELHVSSATPLSCYNVVIEPDVAERWLDRALPVPAGVAGPPWLTDDPSFGPDFDRLWRESSAGRRPGAAALADAVLGCILIELARRCAEPVAAESGPEPRGGADPAGGDIRRAVQYIERRFREPLTLAEVAGYVHLSPNYFSERFGQVVGVSFQSYLQARRLRFARSLLASTDLGVTEICHAAGFNSPSHFGRAYRRRFGQAPSAGRNPRPSPPGEPGSPDPG</sequence>
<organism evidence="7 8">
    <name type="scientific">Plantactinospora veratri</name>
    <dbReference type="NCBI Taxonomy" id="1436122"/>
    <lineage>
        <taxon>Bacteria</taxon>
        <taxon>Bacillati</taxon>
        <taxon>Actinomycetota</taxon>
        <taxon>Actinomycetes</taxon>
        <taxon>Micromonosporales</taxon>
        <taxon>Micromonosporaceae</taxon>
        <taxon>Plantactinospora</taxon>
    </lineage>
</organism>
<comment type="caution">
    <text evidence="7">The sequence shown here is derived from an EMBL/GenBank/DDBJ whole genome shotgun (WGS) entry which is preliminary data.</text>
</comment>
<evidence type="ECO:0000259" key="6">
    <source>
        <dbReference type="PROSITE" id="PS01124"/>
    </source>
</evidence>
<protein>
    <submittedName>
        <fullName evidence="7">AraC family transcriptional regulator</fullName>
    </submittedName>
</protein>
<dbReference type="InterPro" id="IPR037923">
    <property type="entry name" value="HTH-like"/>
</dbReference>
<dbReference type="EMBL" id="JAZGQL010000012">
    <property type="protein sequence ID" value="MEE6308565.1"/>
    <property type="molecule type" value="Genomic_DNA"/>
</dbReference>
<feature type="domain" description="HTH araC/xylS-type" evidence="6">
    <location>
        <begin position="188"/>
        <end position="286"/>
    </location>
</feature>
<reference evidence="7 8" key="1">
    <citation type="submission" date="2024-01" db="EMBL/GenBank/DDBJ databases">
        <title>Genome insights into Plantactinospora veratri sp. nov.</title>
        <authorList>
            <person name="Wang L."/>
        </authorList>
    </citation>
    <scope>NUCLEOTIDE SEQUENCE [LARGE SCALE GENOMIC DNA]</scope>
    <source>
        <strain evidence="7 8">NEAU-FHS4</strain>
    </source>
</reference>
<dbReference type="Gene3D" id="2.60.120.10">
    <property type="entry name" value="Jelly Rolls"/>
    <property type="match status" value="1"/>
</dbReference>
<gene>
    <name evidence="7" type="ORF">V1634_17185</name>
</gene>
<dbReference type="RefSeq" id="WP_331208842.1">
    <property type="nucleotide sequence ID" value="NZ_JAZGQL010000012.1"/>
</dbReference>
<dbReference type="Proteomes" id="UP001339911">
    <property type="component" value="Unassembled WGS sequence"/>
</dbReference>
<keyword evidence="3" id="KW-0010">Activator</keyword>
<evidence type="ECO:0000313" key="7">
    <source>
        <dbReference type="EMBL" id="MEE6308565.1"/>
    </source>
</evidence>
<dbReference type="PANTHER" id="PTHR46796">
    <property type="entry name" value="HTH-TYPE TRANSCRIPTIONAL ACTIVATOR RHAS-RELATED"/>
    <property type="match status" value="1"/>
</dbReference>
<dbReference type="PRINTS" id="PR00032">
    <property type="entry name" value="HTHARAC"/>
</dbReference>
<feature type="region of interest" description="Disordered" evidence="5">
    <location>
        <begin position="273"/>
        <end position="300"/>
    </location>
</feature>
<dbReference type="InterPro" id="IPR020449">
    <property type="entry name" value="Tscrpt_reg_AraC-type_HTH"/>
</dbReference>
<keyword evidence="4" id="KW-0804">Transcription</keyword>